<reference evidence="10" key="1">
    <citation type="submission" date="2021-01" db="EMBL/GenBank/DDBJ databases">
        <title>Fulvivirga kasyanovii gen. nov., sp nov., a novel member of the phylum Bacteroidetes isolated from seawater in a mussel farm.</title>
        <authorList>
            <person name="Zhao L.-H."/>
            <person name="Wang Z.-J."/>
        </authorList>
    </citation>
    <scope>NUCLEOTIDE SEQUENCE</scope>
    <source>
        <strain evidence="10">2943</strain>
    </source>
</reference>
<evidence type="ECO:0000256" key="1">
    <source>
        <dbReference type="ARBA" id="ARBA00004651"/>
    </source>
</evidence>
<accession>A0A937F2J7</accession>
<evidence type="ECO:0000256" key="9">
    <source>
        <dbReference type="SAM" id="Phobius"/>
    </source>
</evidence>
<evidence type="ECO:0000256" key="7">
    <source>
        <dbReference type="ARBA" id="ARBA00023136"/>
    </source>
</evidence>
<dbReference type="InterPro" id="IPR044669">
    <property type="entry name" value="YneE/VCCN1/2-like"/>
</dbReference>
<comment type="subcellular location">
    <subcellularLocation>
        <location evidence="1">Cell membrane</location>
        <topology evidence="1">Multi-pass membrane protein</topology>
    </subcellularLocation>
</comment>
<evidence type="ECO:0000256" key="3">
    <source>
        <dbReference type="ARBA" id="ARBA00022475"/>
    </source>
</evidence>
<feature type="transmembrane region" description="Helical" evidence="9">
    <location>
        <begin position="20"/>
        <end position="38"/>
    </location>
</feature>
<feature type="transmembrane region" description="Helical" evidence="9">
    <location>
        <begin position="229"/>
        <end position="246"/>
    </location>
</feature>
<evidence type="ECO:0008006" key="12">
    <source>
        <dbReference type="Google" id="ProtNLM"/>
    </source>
</evidence>
<feature type="transmembrane region" description="Helical" evidence="9">
    <location>
        <begin position="44"/>
        <end position="65"/>
    </location>
</feature>
<comment type="caution">
    <text evidence="10">The sequence shown here is derived from an EMBL/GenBank/DDBJ whole genome shotgun (WGS) entry which is preliminary data.</text>
</comment>
<evidence type="ECO:0000256" key="5">
    <source>
        <dbReference type="ARBA" id="ARBA00022989"/>
    </source>
</evidence>
<keyword evidence="6" id="KW-0406">Ion transport</keyword>
<dbReference type="Pfam" id="PF25539">
    <property type="entry name" value="Bestrophin_2"/>
    <property type="match status" value="1"/>
</dbReference>
<keyword evidence="2" id="KW-0813">Transport</keyword>
<keyword evidence="5 9" id="KW-1133">Transmembrane helix</keyword>
<keyword evidence="11" id="KW-1185">Reference proteome</keyword>
<dbReference type="AlphaFoldDB" id="A0A937F2J7"/>
<sequence length="299" mass="34585">MIYKNKIPLSYIFNELKTPLFFVSLIAIFTAVLPFFFSSFLSNIPISIATTLGVAISILLSYMINQSYERWWEARKIWGEIVNDSRTLVLQLQMYVDEGNQEIQNISYRQVCWGYYLGQALRKETSSKIPKRFLSEDDIKLVNDHKHKPLCLLSLQNMNIRELHKMGKIDKFSQIKIEETLASLTASMGKCERIKNTVFPAIYRYGLHTTIYLFVIFLSLSVAFELQHFMLQFFILLIVSTVFFFLEKAAFRMQDPFENIPTDTPITSIAETIESNILQLLGEDASSVTINSANKFYVL</sequence>
<evidence type="ECO:0000256" key="6">
    <source>
        <dbReference type="ARBA" id="ARBA00023065"/>
    </source>
</evidence>
<protein>
    <recommendedName>
        <fullName evidence="12">Bestrophin</fullName>
    </recommendedName>
</protein>
<dbReference type="PANTHER" id="PTHR33281">
    <property type="entry name" value="UPF0187 PROTEIN YNEE"/>
    <property type="match status" value="1"/>
</dbReference>
<evidence type="ECO:0000256" key="8">
    <source>
        <dbReference type="ARBA" id="ARBA00034708"/>
    </source>
</evidence>
<keyword evidence="4 9" id="KW-0812">Transmembrane</keyword>
<keyword evidence="3" id="KW-1003">Cell membrane</keyword>
<name>A0A937F2J7_9BACT</name>
<dbReference type="Proteomes" id="UP000659388">
    <property type="component" value="Unassembled WGS sequence"/>
</dbReference>
<evidence type="ECO:0000256" key="2">
    <source>
        <dbReference type="ARBA" id="ARBA00022448"/>
    </source>
</evidence>
<evidence type="ECO:0000313" key="11">
    <source>
        <dbReference type="Proteomes" id="UP000659388"/>
    </source>
</evidence>
<dbReference type="EMBL" id="JAESIY010000001">
    <property type="protein sequence ID" value="MBL3655127.1"/>
    <property type="molecule type" value="Genomic_DNA"/>
</dbReference>
<organism evidence="10 11">
    <name type="scientific">Fulvivirga sediminis</name>
    <dbReference type="NCBI Taxonomy" id="2803949"/>
    <lineage>
        <taxon>Bacteria</taxon>
        <taxon>Pseudomonadati</taxon>
        <taxon>Bacteroidota</taxon>
        <taxon>Cytophagia</taxon>
        <taxon>Cytophagales</taxon>
        <taxon>Fulvivirgaceae</taxon>
        <taxon>Fulvivirga</taxon>
    </lineage>
</organism>
<gene>
    <name evidence="10" type="ORF">JL102_03235</name>
</gene>
<dbReference type="PANTHER" id="PTHR33281:SF19">
    <property type="entry name" value="VOLTAGE-DEPENDENT ANION CHANNEL-FORMING PROTEIN YNEE"/>
    <property type="match status" value="1"/>
</dbReference>
<feature type="transmembrane region" description="Helical" evidence="9">
    <location>
        <begin position="202"/>
        <end position="223"/>
    </location>
</feature>
<dbReference type="GO" id="GO:0005886">
    <property type="term" value="C:plasma membrane"/>
    <property type="evidence" value="ECO:0007669"/>
    <property type="project" value="UniProtKB-SubCell"/>
</dbReference>
<dbReference type="RefSeq" id="WP_202242328.1">
    <property type="nucleotide sequence ID" value="NZ_JAESIY010000001.1"/>
</dbReference>
<dbReference type="GO" id="GO:0005254">
    <property type="term" value="F:chloride channel activity"/>
    <property type="evidence" value="ECO:0007669"/>
    <property type="project" value="InterPro"/>
</dbReference>
<proteinExistence type="inferred from homology"/>
<evidence type="ECO:0000313" key="10">
    <source>
        <dbReference type="EMBL" id="MBL3655127.1"/>
    </source>
</evidence>
<evidence type="ECO:0000256" key="4">
    <source>
        <dbReference type="ARBA" id="ARBA00022692"/>
    </source>
</evidence>
<keyword evidence="7 9" id="KW-0472">Membrane</keyword>
<comment type="similarity">
    <text evidence="8">Belongs to the anion channel-forming bestrophin (TC 1.A.46) family.</text>
</comment>